<dbReference type="Gene3D" id="2.60.40.10">
    <property type="entry name" value="Immunoglobulins"/>
    <property type="match status" value="1"/>
</dbReference>
<dbReference type="InterPro" id="IPR013783">
    <property type="entry name" value="Ig-like_fold"/>
</dbReference>
<dbReference type="FunFam" id="2.60.40.10:FF:000056">
    <property type="entry name" value="twitchin isoform X4"/>
    <property type="match status" value="1"/>
</dbReference>
<dbReference type="InterPro" id="IPR050964">
    <property type="entry name" value="Striated_Muscle_Regulatory"/>
</dbReference>
<dbReference type="EMBL" id="BTSY01000004">
    <property type="protein sequence ID" value="GMT25429.1"/>
    <property type="molecule type" value="Genomic_DNA"/>
</dbReference>
<dbReference type="SMART" id="SM00060">
    <property type="entry name" value="FN3"/>
    <property type="match status" value="1"/>
</dbReference>
<dbReference type="PRINTS" id="PR00014">
    <property type="entry name" value="FNTYPEIII"/>
</dbReference>
<dbReference type="AlphaFoldDB" id="A0AAV5W0M3"/>
<accession>A0AAV5W0M3</accession>
<dbReference type="GO" id="GO:0045214">
    <property type="term" value="P:sarcomere organization"/>
    <property type="evidence" value="ECO:0007669"/>
    <property type="project" value="TreeGrafter"/>
</dbReference>
<dbReference type="PANTHER" id="PTHR13817:SF151">
    <property type="entry name" value="TITIN"/>
    <property type="match status" value="1"/>
</dbReference>
<dbReference type="PANTHER" id="PTHR13817">
    <property type="entry name" value="TITIN"/>
    <property type="match status" value="1"/>
</dbReference>
<evidence type="ECO:0000313" key="4">
    <source>
        <dbReference type="Proteomes" id="UP001432322"/>
    </source>
</evidence>
<dbReference type="CDD" id="cd00063">
    <property type="entry name" value="FN3"/>
    <property type="match status" value="1"/>
</dbReference>
<feature type="domain" description="Fibronectin type-III" evidence="2">
    <location>
        <begin position="2"/>
        <end position="98"/>
    </location>
</feature>
<feature type="non-terminal residue" evidence="3">
    <location>
        <position position="1"/>
    </location>
</feature>
<organism evidence="3 4">
    <name type="scientific">Pristionchus fissidentatus</name>
    <dbReference type="NCBI Taxonomy" id="1538716"/>
    <lineage>
        <taxon>Eukaryota</taxon>
        <taxon>Metazoa</taxon>
        <taxon>Ecdysozoa</taxon>
        <taxon>Nematoda</taxon>
        <taxon>Chromadorea</taxon>
        <taxon>Rhabditida</taxon>
        <taxon>Rhabditina</taxon>
        <taxon>Diplogasteromorpha</taxon>
        <taxon>Diplogasteroidea</taxon>
        <taxon>Neodiplogasteridae</taxon>
        <taxon>Pristionchus</taxon>
    </lineage>
</organism>
<dbReference type="GO" id="GO:0031430">
    <property type="term" value="C:M band"/>
    <property type="evidence" value="ECO:0007669"/>
    <property type="project" value="TreeGrafter"/>
</dbReference>
<sequence>GKPGKPEPTDWDSDHIDIKWAALDSDGGAPITEYQVEKKTKYGRWEPAVTVPGGQTNATIPDLTAAEEYEFRIFAVNKGGPSDPSDASKPIIAKTRNLAPKIGPLKNLKIKAGQMSCYFVPVEGEPVPEV</sequence>
<proteinExistence type="predicted"/>
<name>A0AAV5W0M3_9BILA</name>
<evidence type="ECO:0000313" key="3">
    <source>
        <dbReference type="EMBL" id="GMT25429.1"/>
    </source>
</evidence>
<dbReference type="PROSITE" id="PS50853">
    <property type="entry name" value="FN3"/>
    <property type="match status" value="1"/>
</dbReference>
<dbReference type="InterPro" id="IPR003961">
    <property type="entry name" value="FN3_dom"/>
</dbReference>
<dbReference type="Pfam" id="PF00041">
    <property type="entry name" value="fn3"/>
    <property type="match status" value="1"/>
</dbReference>
<reference evidence="3" key="1">
    <citation type="submission" date="2023-10" db="EMBL/GenBank/DDBJ databases">
        <title>Genome assembly of Pristionchus species.</title>
        <authorList>
            <person name="Yoshida K."/>
            <person name="Sommer R.J."/>
        </authorList>
    </citation>
    <scope>NUCLEOTIDE SEQUENCE</scope>
    <source>
        <strain evidence="3">RS5133</strain>
    </source>
</reference>
<protein>
    <recommendedName>
        <fullName evidence="2">Fibronectin type-III domain-containing protein</fullName>
    </recommendedName>
</protein>
<keyword evidence="4" id="KW-1185">Reference proteome</keyword>
<comment type="caution">
    <text evidence="3">The sequence shown here is derived from an EMBL/GenBank/DDBJ whole genome shotgun (WGS) entry which is preliminary data.</text>
</comment>
<dbReference type="Proteomes" id="UP001432322">
    <property type="component" value="Unassembled WGS sequence"/>
</dbReference>
<keyword evidence="1" id="KW-0677">Repeat</keyword>
<dbReference type="InterPro" id="IPR036116">
    <property type="entry name" value="FN3_sf"/>
</dbReference>
<evidence type="ECO:0000256" key="1">
    <source>
        <dbReference type="ARBA" id="ARBA00022737"/>
    </source>
</evidence>
<dbReference type="SUPFAM" id="SSF49265">
    <property type="entry name" value="Fibronectin type III"/>
    <property type="match status" value="1"/>
</dbReference>
<evidence type="ECO:0000259" key="2">
    <source>
        <dbReference type="PROSITE" id="PS50853"/>
    </source>
</evidence>
<gene>
    <name evidence="3" type="ORF">PFISCL1PPCAC_16726</name>
</gene>